<reference evidence="3 4" key="2">
    <citation type="submission" date="2018-11" db="EMBL/GenBank/DDBJ databases">
        <authorList>
            <consortium name="Pathogen Informatics"/>
        </authorList>
    </citation>
    <scope>NUCLEOTIDE SEQUENCE [LARGE SCALE GENOMIC DNA]</scope>
</reference>
<feature type="compositionally biased region" description="Gly residues" evidence="1">
    <location>
        <begin position="46"/>
        <end position="57"/>
    </location>
</feature>
<sequence>MASYGESRIVFLLLLVTLMTYVTCDVPAGGWGGSSGSGWSSSPAGSFGGSSGSGWGSHLGNDYNPSKSRSDEHQQNSRSRPVERFTGYISDE</sequence>
<feature type="signal peptide" evidence="2">
    <location>
        <begin position="1"/>
        <end position="24"/>
    </location>
</feature>
<feature type="region of interest" description="Disordered" evidence="1">
    <location>
        <begin position="33"/>
        <end position="92"/>
    </location>
</feature>
<dbReference type="AlphaFoldDB" id="A0A183VGG6"/>
<dbReference type="Proteomes" id="UP000050794">
    <property type="component" value="Unassembled WGS sequence"/>
</dbReference>
<accession>A0A183VGG6</accession>
<reference evidence="5" key="1">
    <citation type="submission" date="2016-06" db="UniProtKB">
        <authorList>
            <consortium name="WormBaseParasite"/>
        </authorList>
    </citation>
    <scope>IDENTIFICATION</scope>
</reference>
<keyword evidence="4" id="KW-1185">Reference proteome</keyword>
<organism evidence="4 5">
    <name type="scientific">Toxocara canis</name>
    <name type="common">Canine roundworm</name>
    <dbReference type="NCBI Taxonomy" id="6265"/>
    <lineage>
        <taxon>Eukaryota</taxon>
        <taxon>Metazoa</taxon>
        <taxon>Ecdysozoa</taxon>
        <taxon>Nematoda</taxon>
        <taxon>Chromadorea</taxon>
        <taxon>Rhabditida</taxon>
        <taxon>Spirurina</taxon>
        <taxon>Ascaridomorpha</taxon>
        <taxon>Ascaridoidea</taxon>
        <taxon>Toxocaridae</taxon>
        <taxon>Toxocara</taxon>
    </lineage>
</organism>
<evidence type="ECO:0000313" key="4">
    <source>
        <dbReference type="Proteomes" id="UP000050794"/>
    </source>
</evidence>
<evidence type="ECO:0000313" key="5">
    <source>
        <dbReference type="WBParaSite" id="TCNE_0001984001-mRNA-1"/>
    </source>
</evidence>
<evidence type="ECO:0000256" key="1">
    <source>
        <dbReference type="SAM" id="MobiDB-lite"/>
    </source>
</evidence>
<evidence type="ECO:0000256" key="2">
    <source>
        <dbReference type="SAM" id="SignalP"/>
    </source>
</evidence>
<keyword evidence="2" id="KW-0732">Signal</keyword>
<protein>
    <submittedName>
        <fullName evidence="5">Glycine-rich protein</fullName>
    </submittedName>
</protein>
<gene>
    <name evidence="3" type="ORF">TCNE_LOCUS19836</name>
</gene>
<name>A0A183VGG6_TOXCA</name>
<feature type="chain" id="PRO_5044553768" evidence="2">
    <location>
        <begin position="25"/>
        <end position="92"/>
    </location>
</feature>
<evidence type="ECO:0000313" key="3">
    <source>
        <dbReference type="EMBL" id="VDM51157.1"/>
    </source>
</evidence>
<proteinExistence type="predicted"/>
<dbReference type="WBParaSite" id="TCNE_0001984001-mRNA-1">
    <property type="protein sequence ID" value="TCNE_0001984001-mRNA-1"/>
    <property type="gene ID" value="TCNE_0001984001"/>
</dbReference>
<feature type="compositionally biased region" description="Basic and acidic residues" evidence="1">
    <location>
        <begin position="68"/>
        <end position="83"/>
    </location>
</feature>
<dbReference type="EMBL" id="UYWY01027586">
    <property type="protein sequence ID" value="VDM51157.1"/>
    <property type="molecule type" value="Genomic_DNA"/>
</dbReference>